<gene>
    <name evidence="3" type="ORF">NNL39_03275</name>
</gene>
<keyword evidence="1" id="KW-0812">Transmembrane</keyword>
<evidence type="ECO:0000313" key="4">
    <source>
        <dbReference type="Proteomes" id="UP001060039"/>
    </source>
</evidence>
<keyword evidence="1" id="KW-0472">Membrane</keyword>
<dbReference type="PANTHER" id="PTHR37461:SF1">
    <property type="entry name" value="ANTI-SIGMA-K FACTOR RSKA"/>
    <property type="match status" value="1"/>
</dbReference>
<feature type="domain" description="Anti-sigma K factor RskA C-terminal" evidence="2">
    <location>
        <begin position="98"/>
        <end position="233"/>
    </location>
</feature>
<proteinExistence type="predicted"/>
<keyword evidence="4" id="KW-1185">Reference proteome</keyword>
<dbReference type="Pfam" id="PF10099">
    <property type="entry name" value="RskA_C"/>
    <property type="match status" value="1"/>
</dbReference>
<feature type="transmembrane region" description="Helical" evidence="1">
    <location>
        <begin position="94"/>
        <end position="114"/>
    </location>
</feature>
<evidence type="ECO:0000256" key="1">
    <source>
        <dbReference type="SAM" id="Phobius"/>
    </source>
</evidence>
<evidence type="ECO:0000259" key="2">
    <source>
        <dbReference type="Pfam" id="PF10099"/>
    </source>
</evidence>
<evidence type="ECO:0000313" key="3">
    <source>
        <dbReference type="EMBL" id="UTT63148.1"/>
    </source>
</evidence>
<dbReference type="RefSeq" id="WP_255160280.1">
    <property type="nucleotide sequence ID" value="NZ_CP101497.1"/>
</dbReference>
<dbReference type="PANTHER" id="PTHR37461">
    <property type="entry name" value="ANTI-SIGMA-K FACTOR RSKA"/>
    <property type="match status" value="1"/>
</dbReference>
<organism evidence="3 4">
    <name type="scientific">Microcella humidisoli</name>
    <dbReference type="NCBI Taxonomy" id="2963406"/>
    <lineage>
        <taxon>Bacteria</taxon>
        <taxon>Bacillati</taxon>
        <taxon>Actinomycetota</taxon>
        <taxon>Actinomycetes</taxon>
        <taxon>Micrococcales</taxon>
        <taxon>Microbacteriaceae</taxon>
        <taxon>Microcella</taxon>
    </lineage>
</organism>
<accession>A0ABY5FY07</accession>
<name>A0ABY5FY07_9MICO</name>
<dbReference type="InterPro" id="IPR051474">
    <property type="entry name" value="Anti-sigma-K/W_factor"/>
</dbReference>
<protein>
    <submittedName>
        <fullName evidence="3">Anti-sigma factor</fullName>
    </submittedName>
</protein>
<reference evidence="3" key="1">
    <citation type="submission" date="2022-07" db="EMBL/GenBank/DDBJ databases">
        <title>Taxonomic analysis of Microcella humidisoli nov. sp., isolated from riverside soil.</title>
        <authorList>
            <person name="Molina K.M."/>
            <person name="Kim S.B."/>
        </authorList>
    </citation>
    <scope>NUCLEOTIDE SEQUENCE</scope>
    <source>
        <strain evidence="3">MMS21-STM10</strain>
    </source>
</reference>
<keyword evidence="1" id="KW-1133">Transmembrane helix</keyword>
<dbReference type="EMBL" id="CP101497">
    <property type="protein sequence ID" value="UTT63148.1"/>
    <property type="molecule type" value="Genomic_DNA"/>
</dbReference>
<sequence length="239" mass="23404">MKSTDDDANGFDEMRDEEFADVRAALGLAVAPVAPSAGLKDAVMAAIATTPQLAPSPPAAVAPSAADSIEDAMPAAAPGSAAARAQARWFARPAMLVTAAAAAVALFFGGVLAADLIVPGSPSDADQLAAIVAAPDVSTVVSGVAGGASVTLVASESVGLSAMVFDGLEPLSDDERYALWYITDGVATPAGLFAVDGEGAVVQVLDGAFEAGTIVGVTVEPASGSPAPTSDPIVAIVTA</sequence>
<dbReference type="Proteomes" id="UP001060039">
    <property type="component" value="Chromosome"/>
</dbReference>
<dbReference type="InterPro" id="IPR018764">
    <property type="entry name" value="RskA_C"/>
</dbReference>